<dbReference type="Proteomes" id="UP001239111">
    <property type="component" value="Chromosome 1"/>
</dbReference>
<reference evidence="1" key="1">
    <citation type="submission" date="2023-04" db="EMBL/GenBank/DDBJ databases">
        <title>A chromosome-level genome assembly of the parasitoid wasp Eretmocerus hayati.</title>
        <authorList>
            <person name="Zhong Y."/>
            <person name="Liu S."/>
            <person name="Liu Y."/>
        </authorList>
    </citation>
    <scope>NUCLEOTIDE SEQUENCE</scope>
    <source>
        <strain evidence="1">ZJU_SS_LIU_2023</strain>
    </source>
</reference>
<evidence type="ECO:0000313" key="2">
    <source>
        <dbReference type="Proteomes" id="UP001239111"/>
    </source>
</evidence>
<dbReference type="EMBL" id="CM056741">
    <property type="protein sequence ID" value="KAJ8682833.1"/>
    <property type="molecule type" value="Genomic_DNA"/>
</dbReference>
<organism evidence="1 2">
    <name type="scientific">Eretmocerus hayati</name>
    <dbReference type="NCBI Taxonomy" id="131215"/>
    <lineage>
        <taxon>Eukaryota</taxon>
        <taxon>Metazoa</taxon>
        <taxon>Ecdysozoa</taxon>
        <taxon>Arthropoda</taxon>
        <taxon>Hexapoda</taxon>
        <taxon>Insecta</taxon>
        <taxon>Pterygota</taxon>
        <taxon>Neoptera</taxon>
        <taxon>Endopterygota</taxon>
        <taxon>Hymenoptera</taxon>
        <taxon>Apocrita</taxon>
        <taxon>Proctotrupomorpha</taxon>
        <taxon>Chalcidoidea</taxon>
        <taxon>Aphelinidae</taxon>
        <taxon>Aphelininae</taxon>
        <taxon>Eretmocerus</taxon>
    </lineage>
</organism>
<evidence type="ECO:0000313" key="1">
    <source>
        <dbReference type="EMBL" id="KAJ8682833.1"/>
    </source>
</evidence>
<keyword evidence="2" id="KW-1185">Reference proteome</keyword>
<protein>
    <submittedName>
        <fullName evidence="1">Uncharacterized protein</fullName>
    </submittedName>
</protein>
<proteinExistence type="predicted"/>
<accession>A0ACC2PIC2</accession>
<sequence length="730" mass="82994">MSCRKPYPNLSPWQQKRRIKKLTENDLNVIASRTIASNQNSSFSNSNADRALPPVENERENLVENVNKASSSDNVRDEFPEINDNQAVDGGNGGNISAVEESNDLSEGELTNDENEASSDSENSQSDNADDFSAEERTDDDDDEREEGFDLECFLREWSLTNSITQCATTKLLHGLREAGHDDLPLDARTLLHTPSTPVETKAIGSGAYVHYGLRKALLEQFQCVDQRHIPREIPLTIHIDGVTISKSSKSELYTILGKIDECEHFTESFIIGAHHGEGKPSNVHDFVKDFLDELTDLNVNGFDYNGVQYTVYLNKISADTPAKNFILNFPPHNSRCGKCIQDGFNIGRRRIFLENDAPLRTNENWRTGLPAKYENLTSPFDGYVDPINDIPVDPMHHYYLGVGKKHTGLFVSSIKSVGNDALVEELNKDYVSLKQWTPMEFVRKPRKLTDYPHFKATEFRMIVLYTGTVIFSKYINDEKMLHFNLFSLAARYLSSEEYCVSKNSDAKDLLTVYVEQMEILYGAHNIIFNVHNLIHSPDDVLLHGTLDSYGAWLFENQLRFVRKNVRQGNHILAQIINRSNEQAVVTMSRSRAKNKEVFNGPKDFKISYKLKRVTLPEGYSNANKFIKFPKFTLTNSKPNNCCYLEDGSLVTIQLICEKSNTGEQVILFTEFTDLLPIENYPIDSREIGICKSDSPGEDLYECSVSFIKQKVFQMYFDGSFYFFPMLHCV</sequence>
<comment type="caution">
    <text evidence="1">The sequence shown here is derived from an EMBL/GenBank/DDBJ whole genome shotgun (WGS) entry which is preliminary data.</text>
</comment>
<gene>
    <name evidence="1" type="ORF">QAD02_018625</name>
</gene>
<name>A0ACC2PIC2_9HYME</name>